<feature type="compositionally biased region" description="Basic and acidic residues" evidence="4">
    <location>
        <begin position="129"/>
        <end position="140"/>
    </location>
</feature>
<keyword evidence="3" id="KW-0539">Nucleus</keyword>
<comment type="caution">
    <text evidence="6">The sequence shown here is derived from an EMBL/GenBank/DDBJ whole genome shotgun (WGS) entry which is preliminary data.</text>
</comment>
<dbReference type="Gene3D" id="3.40.50.10190">
    <property type="entry name" value="BRCT domain"/>
    <property type="match status" value="1"/>
</dbReference>
<dbReference type="Proteomes" id="UP001362899">
    <property type="component" value="Unassembled WGS sequence"/>
</dbReference>
<evidence type="ECO:0000256" key="2">
    <source>
        <dbReference type="ARBA" id="ARBA00022763"/>
    </source>
</evidence>
<evidence type="ECO:0000256" key="4">
    <source>
        <dbReference type="SAM" id="MobiDB-lite"/>
    </source>
</evidence>
<feature type="region of interest" description="Disordered" evidence="4">
    <location>
        <begin position="1"/>
        <end position="33"/>
    </location>
</feature>
<dbReference type="PROSITE" id="PS50172">
    <property type="entry name" value="BRCT"/>
    <property type="match status" value="1"/>
</dbReference>
<keyword evidence="2" id="KW-0227">DNA damage</keyword>
<evidence type="ECO:0000313" key="6">
    <source>
        <dbReference type="EMBL" id="GMM52498.1"/>
    </source>
</evidence>
<name>A0AAV5RP26_STABA</name>
<feature type="compositionally biased region" description="Polar residues" evidence="4">
    <location>
        <begin position="95"/>
        <end position="108"/>
    </location>
</feature>
<feature type="region of interest" description="Disordered" evidence="4">
    <location>
        <begin position="323"/>
        <end position="355"/>
    </location>
</feature>
<feature type="region of interest" description="Disordered" evidence="4">
    <location>
        <begin position="95"/>
        <end position="152"/>
    </location>
</feature>
<comment type="subcellular location">
    <subcellularLocation>
        <location evidence="1">Nucleus</location>
    </subcellularLocation>
</comment>
<feature type="domain" description="BRCT" evidence="5">
    <location>
        <begin position="378"/>
        <end position="514"/>
    </location>
</feature>
<evidence type="ECO:0000256" key="3">
    <source>
        <dbReference type="ARBA" id="ARBA00023242"/>
    </source>
</evidence>
<sequence length="668" mass="74532">MEELSSETIRSDISTPAGTITDEDSQGELEETKISKRSLDDAKLANIDAETLQVDQDVINKFNDRLSAGTFTQTQLVPELTASQLHEVMGLSVISSDPPQTVHSSSRIDSNREEEFPSPLVDETNDAIDDTRDAEEEHISSSDSENSEADTTPTFVSQYRQIQVIDETPLKQVIFASPNTKYVFLLCKWSSNASWWPCRALRKDWEAQADKAVVLFRNDEEATLDLKSQQTAIEFDLRVGDLVHLYGHKPKNRRFEVMQLSKPSGTDSIISTGSGCTEVSLRYRNQPVSDHPVSDIYLTANDMKLWKAARALNAAIPRAAIPSDTSSPSLRSIRPSTPLLRTGTDSVSPRKSSPRRIQKLRGMNTALYANGPNEGILTNVSLFKDCVFSISSSKSIKSILKLIENHGGQVLENGLSDVVELQIDKYDPKNASRSQSITNSMIDAHSGMFNHNQRGVRLNCNFGSKRLAFVLAVSPRRTLKYLELIALGWPCISISYIQDCIENKTLLDWTQYVLPAGSLTLESRKHDVSADYSTFHRQWLLGFTLNDQFWRRRVILQCFCPIYILRKQPAAINSAMYKSEEELEDADASRLLLLVALSSPIGTVHVANNKREIPHGSLVIDLNSQAQAVTKSSNAAVKFNMMRYSSLPETITHNVYWLAQCIINGGIV</sequence>
<dbReference type="InterPro" id="IPR001357">
    <property type="entry name" value="BRCT_dom"/>
</dbReference>
<accession>A0AAV5RP26</accession>
<dbReference type="GO" id="GO:0045944">
    <property type="term" value="P:positive regulation of transcription by RNA polymerase II"/>
    <property type="evidence" value="ECO:0007669"/>
    <property type="project" value="TreeGrafter"/>
</dbReference>
<dbReference type="AlphaFoldDB" id="A0AAV5RP26"/>
<dbReference type="CDD" id="cd17745">
    <property type="entry name" value="BRCT_p53bp1_rpt1"/>
    <property type="match status" value="1"/>
</dbReference>
<dbReference type="EMBL" id="BTGC01000008">
    <property type="protein sequence ID" value="GMM52498.1"/>
    <property type="molecule type" value="Genomic_DNA"/>
</dbReference>
<gene>
    <name evidence="6" type="ORF">DASB73_034610</name>
</gene>
<protein>
    <recommendedName>
        <fullName evidence="5">BRCT domain-containing protein</fullName>
    </recommendedName>
</protein>
<keyword evidence="7" id="KW-1185">Reference proteome</keyword>
<proteinExistence type="predicted"/>
<evidence type="ECO:0000256" key="1">
    <source>
        <dbReference type="ARBA" id="ARBA00004123"/>
    </source>
</evidence>
<evidence type="ECO:0000259" key="5">
    <source>
        <dbReference type="PROSITE" id="PS50172"/>
    </source>
</evidence>
<evidence type="ECO:0000313" key="7">
    <source>
        <dbReference type="Proteomes" id="UP001362899"/>
    </source>
</evidence>
<dbReference type="GO" id="GO:0005634">
    <property type="term" value="C:nucleus"/>
    <property type="evidence" value="ECO:0007669"/>
    <property type="project" value="UniProtKB-SubCell"/>
</dbReference>
<dbReference type="PANTHER" id="PTHR15321">
    <property type="entry name" value="TUMOR SUPPRESSOR P53-BINDING PROTEIN 1"/>
    <property type="match status" value="1"/>
</dbReference>
<feature type="compositionally biased region" description="Polar residues" evidence="4">
    <location>
        <begin position="1"/>
        <end position="18"/>
    </location>
</feature>
<feature type="compositionally biased region" description="Polar residues" evidence="4">
    <location>
        <begin position="141"/>
        <end position="152"/>
    </location>
</feature>
<organism evidence="6 7">
    <name type="scientific">Starmerella bacillaris</name>
    <name type="common">Yeast</name>
    <name type="synonym">Candida zemplinina</name>
    <dbReference type="NCBI Taxonomy" id="1247836"/>
    <lineage>
        <taxon>Eukaryota</taxon>
        <taxon>Fungi</taxon>
        <taxon>Dikarya</taxon>
        <taxon>Ascomycota</taxon>
        <taxon>Saccharomycotina</taxon>
        <taxon>Dipodascomycetes</taxon>
        <taxon>Dipodascales</taxon>
        <taxon>Trichomonascaceae</taxon>
        <taxon>Starmerella</taxon>
    </lineage>
</organism>
<reference evidence="6 7" key="1">
    <citation type="journal article" date="2023" name="Elife">
        <title>Identification of key yeast species and microbe-microbe interactions impacting larval growth of Drosophila in the wild.</title>
        <authorList>
            <person name="Mure A."/>
            <person name="Sugiura Y."/>
            <person name="Maeda R."/>
            <person name="Honda K."/>
            <person name="Sakurai N."/>
            <person name="Takahashi Y."/>
            <person name="Watada M."/>
            <person name="Katoh T."/>
            <person name="Gotoh A."/>
            <person name="Gotoh Y."/>
            <person name="Taniguchi I."/>
            <person name="Nakamura K."/>
            <person name="Hayashi T."/>
            <person name="Katayama T."/>
            <person name="Uemura T."/>
            <person name="Hattori Y."/>
        </authorList>
    </citation>
    <scope>NUCLEOTIDE SEQUENCE [LARGE SCALE GENOMIC DNA]</scope>
    <source>
        <strain evidence="6 7">SB-73</strain>
    </source>
</reference>
<dbReference type="InterPro" id="IPR036420">
    <property type="entry name" value="BRCT_dom_sf"/>
</dbReference>
<dbReference type="InterPro" id="IPR047252">
    <property type="entry name" value="TP53BP1-like"/>
</dbReference>
<dbReference type="GO" id="GO:0042393">
    <property type="term" value="F:histone binding"/>
    <property type="evidence" value="ECO:0007669"/>
    <property type="project" value="TreeGrafter"/>
</dbReference>
<dbReference type="Pfam" id="PF00533">
    <property type="entry name" value="BRCT"/>
    <property type="match status" value="1"/>
</dbReference>
<dbReference type="SMART" id="SM00292">
    <property type="entry name" value="BRCT"/>
    <property type="match status" value="1"/>
</dbReference>
<dbReference type="InterPro" id="IPR047249">
    <property type="entry name" value="BRCT_p53bp1-like_rpt1"/>
</dbReference>
<dbReference type="PANTHER" id="PTHR15321:SF3">
    <property type="entry name" value="TP53-BINDING PROTEIN 1"/>
    <property type="match status" value="1"/>
</dbReference>
<dbReference type="SUPFAM" id="SSF52113">
    <property type="entry name" value="BRCT domain"/>
    <property type="match status" value="1"/>
</dbReference>
<dbReference type="GO" id="GO:0000077">
    <property type="term" value="P:DNA damage checkpoint signaling"/>
    <property type="evidence" value="ECO:0007669"/>
    <property type="project" value="TreeGrafter"/>
</dbReference>